<keyword evidence="8" id="KW-1185">Reference proteome</keyword>
<keyword evidence="3 5" id="KW-1133">Transmembrane helix</keyword>
<evidence type="ECO:0000313" key="8">
    <source>
        <dbReference type="Proteomes" id="UP000249542"/>
    </source>
</evidence>
<evidence type="ECO:0000256" key="5">
    <source>
        <dbReference type="SAM" id="Phobius"/>
    </source>
</evidence>
<feature type="transmembrane region" description="Helical" evidence="5">
    <location>
        <begin position="45"/>
        <end position="71"/>
    </location>
</feature>
<keyword evidence="2 5" id="KW-0812">Transmembrane</keyword>
<dbReference type="GO" id="GO:0016020">
    <property type="term" value="C:membrane"/>
    <property type="evidence" value="ECO:0007669"/>
    <property type="project" value="UniProtKB-SubCell"/>
</dbReference>
<proteinExistence type="predicted"/>
<reference evidence="7 8" key="1">
    <citation type="submission" date="2018-06" db="EMBL/GenBank/DDBJ databases">
        <title>Genomic Encyclopedia of Archaeal and Bacterial Type Strains, Phase II (KMG-II): from individual species to whole genera.</title>
        <authorList>
            <person name="Goeker M."/>
        </authorList>
    </citation>
    <scope>NUCLEOTIDE SEQUENCE [LARGE SCALE GENOMIC DNA]</scope>
    <source>
        <strain evidence="7 8">DSM 15361</strain>
    </source>
</reference>
<evidence type="ECO:0000256" key="1">
    <source>
        <dbReference type="ARBA" id="ARBA00004141"/>
    </source>
</evidence>
<keyword evidence="4 5" id="KW-0472">Membrane</keyword>
<accession>A0A2W7IHM5</accession>
<feature type="domain" description="Methylamine utilisation protein MauE" evidence="6">
    <location>
        <begin position="1"/>
        <end position="136"/>
    </location>
</feature>
<gene>
    <name evidence="7" type="ORF">LX95_02474</name>
</gene>
<organism evidence="7 8">
    <name type="scientific">Mesonia algae</name>
    <dbReference type="NCBI Taxonomy" id="213248"/>
    <lineage>
        <taxon>Bacteria</taxon>
        <taxon>Pseudomonadati</taxon>
        <taxon>Bacteroidota</taxon>
        <taxon>Flavobacteriia</taxon>
        <taxon>Flavobacteriales</taxon>
        <taxon>Flavobacteriaceae</taxon>
        <taxon>Mesonia</taxon>
    </lineage>
</organism>
<feature type="transmembrane region" description="Helical" evidence="5">
    <location>
        <begin position="78"/>
        <end position="100"/>
    </location>
</feature>
<feature type="transmembrane region" description="Helical" evidence="5">
    <location>
        <begin position="120"/>
        <end position="140"/>
    </location>
</feature>
<evidence type="ECO:0000256" key="4">
    <source>
        <dbReference type="ARBA" id="ARBA00023136"/>
    </source>
</evidence>
<sequence length="365" mass="40784">MKALVGFARVFVGILFIFSGFVKLNDPVGFSYKLQEYFSPGVLDIPFLIPVALALAVILVIAEVMLGVTLLLGYLKKFTVWSLLLMIAFFTFLTFYSAYFNKVTDCGCFGDAIPLTPWQSFYKDVILSVLILILFFNQKYINPIFKSASHKWIVFVVFIGCLGFAYQVLMHLPAIDFRAYKVGANISEGMKMPADAKQAVYDYNWKFNVGGQEKIVTTQGAYPSVDGEFIEVNTEVVEEGYEPPIHDFSLQQGGEDFTEEILSTPKVLMVSAYNLSKSEKAGWSAIKDEIAAAQQKGYRVIGLSASGPNEISKIKDIYGIDIPFYFADETAIKTIVRSNPGLVTLEKGTIMQKLHWNDAEDLKIK</sequence>
<feature type="transmembrane region" description="Helical" evidence="5">
    <location>
        <begin position="7"/>
        <end position="25"/>
    </location>
</feature>
<dbReference type="RefSeq" id="WP_111541748.1">
    <property type="nucleotide sequence ID" value="NZ_QKYV01000007.1"/>
</dbReference>
<comment type="subcellular location">
    <subcellularLocation>
        <location evidence="1">Membrane</location>
        <topology evidence="1">Multi-pass membrane protein</topology>
    </subcellularLocation>
</comment>
<evidence type="ECO:0000256" key="3">
    <source>
        <dbReference type="ARBA" id="ARBA00022989"/>
    </source>
</evidence>
<protein>
    <submittedName>
        <fullName evidence="7">Putative membrane protein YphA (DoxX/SURF4 family)</fullName>
    </submittedName>
</protein>
<dbReference type="AlphaFoldDB" id="A0A2W7IHM5"/>
<dbReference type="NCBIfam" id="NF045576">
    <property type="entry name" value="BT_3928_fam"/>
    <property type="match status" value="1"/>
</dbReference>
<feature type="transmembrane region" description="Helical" evidence="5">
    <location>
        <begin position="152"/>
        <end position="172"/>
    </location>
</feature>
<dbReference type="InterPro" id="IPR009908">
    <property type="entry name" value="Methylamine_util_MauE"/>
</dbReference>
<evidence type="ECO:0000313" key="7">
    <source>
        <dbReference type="EMBL" id="PZW38807.1"/>
    </source>
</evidence>
<dbReference type="Pfam" id="PF07291">
    <property type="entry name" value="MauE"/>
    <property type="match status" value="1"/>
</dbReference>
<dbReference type="GO" id="GO:0030416">
    <property type="term" value="P:methylamine metabolic process"/>
    <property type="evidence" value="ECO:0007669"/>
    <property type="project" value="InterPro"/>
</dbReference>
<comment type="caution">
    <text evidence="7">The sequence shown here is derived from an EMBL/GenBank/DDBJ whole genome shotgun (WGS) entry which is preliminary data.</text>
</comment>
<evidence type="ECO:0000259" key="6">
    <source>
        <dbReference type="Pfam" id="PF07291"/>
    </source>
</evidence>
<dbReference type="EMBL" id="QKYV01000007">
    <property type="protein sequence ID" value="PZW38807.1"/>
    <property type="molecule type" value="Genomic_DNA"/>
</dbReference>
<dbReference type="Proteomes" id="UP000249542">
    <property type="component" value="Unassembled WGS sequence"/>
</dbReference>
<evidence type="ECO:0000256" key="2">
    <source>
        <dbReference type="ARBA" id="ARBA00022692"/>
    </source>
</evidence>
<name>A0A2W7IHM5_9FLAO</name>